<dbReference type="Proteomes" id="UP001162483">
    <property type="component" value="Unassembled WGS sequence"/>
</dbReference>
<feature type="region of interest" description="Disordered" evidence="1">
    <location>
        <begin position="1"/>
        <end position="48"/>
    </location>
</feature>
<organism evidence="2 3">
    <name type="scientific">Staurois parvus</name>
    <dbReference type="NCBI Taxonomy" id="386267"/>
    <lineage>
        <taxon>Eukaryota</taxon>
        <taxon>Metazoa</taxon>
        <taxon>Chordata</taxon>
        <taxon>Craniata</taxon>
        <taxon>Vertebrata</taxon>
        <taxon>Euteleostomi</taxon>
        <taxon>Amphibia</taxon>
        <taxon>Batrachia</taxon>
        <taxon>Anura</taxon>
        <taxon>Neobatrachia</taxon>
        <taxon>Ranoidea</taxon>
        <taxon>Ranidae</taxon>
        <taxon>Staurois</taxon>
    </lineage>
</organism>
<comment type="caution">
    <text evidence="2">The sequence shown here is derived from an EMBL/GenBank/DDBJ whole genome shotgun (WGS) entry which is preliminary data.</text>
</comment>
<evidence type="ECO:0000313" key="2">
    <source>
        <dbReference type="EMBL" id="CAI9574161.1"/>
    </source>
</evidence>
<name>A0ABN9DRS7_9NEOB</name>
<protein>
    <submittedName>
        <fullName evidence="2">Uncharacterized protein</fullName>
    </submittedName>
</protein>
<dbReference type="EMBL" id="CATNWA010014634">
    <property type="protein sequence ID" value="CAI9574161.1"/>
    <property type="molecule type" value="Genomic_DNA"/>
</dbReference>
<accession>A0ABN9DRS7</accession>
<reference evidence="2" key="1">
    <citation type="submission" date="2023-05" db="EMBL/GenBank/DDBJ databases">
        <authorList>
            <person name="Stuckert A."/>
        </authorList>
    </citation>
    <scope>NUCLEOTIDE SEQUENCE</scope>
</reference>
<gene>
    <name evidence="2" type="ORF">SPARVUS_LOCUS7931668</name>
</gene>
<sequence length="48" mass="5425">MMATYTVVHPPPQSLVRRPHIYSSAPPSAEPGEKTTHIQQCTPLRRAW</sequence>
<evidence type="ECO:0000256" key="1">
    <source>
        <dbReference type="SAM" id="MobiDB-lite"/>
    </source>
</evidence>
<proteinExistence type="predicted"/>
<keyword evidence="3" id="KW-1185">Reference proteome</keyword>
<evidence type="ECO:0000313" key="3">
    <source>
        <dbReference type="Proteomes" id="UP001162483"/>
    </source>
</evidence>